<feature type="domain" description="Ferritin-like diiron" evidence="9">
    <location>
        <begin position="1"/>
        <end position="145"/>
    </location>
</feature>
<evidence type="ECO:0000256" key="8">
    <source>
        <dbReference type="RuleBase" id="RU361145"/>
    </source>
</evidence>
<reference evidence="10 11" key="1">
    <citation type="submission" date="2015-10" db="EMBL/GenBank/DDBJ databases">
        <authorList>
            <person name="Gilbert D.G."/>
        </authorList>
    </citation>
    <scope>NUCLEOTIDE SEQUENCE [LARGE SCALE GENOMIC DNA]</scope>
    <source>
        <strain evidence="11">HZ-22</strain>
    </source>
</reference>
<dbReference type="Gene3D" id="1.20.1260.10">
    <property type="match status" value="1"/>
</dbReference>
<dbReference type="GO" id="GO:0006879">
    <property type="term" value="P:intracellular iron ion homeostasis"/>
    <property type="evidence" value="ECO:0007669"/>
    <property type="project" value="UniProtKB-KW"/>
</dbReference>
<dbReference type="EC" id="1.16.3.2" evidence="8"/>
<dbReference type="KEGG" id="ahz:APS56_10285"/>
<dbReference type="PROSITE" id="PS50905">
    <property type="entry name" value="FERRITIN_LIKE"/>
    <property type="match status" value="1"/>
</dbReference>
<feature type="binding site" evidence="7">
    <location>
        <position position="53"/>
    </location>
    <ligand>
        <name>Fe cation</name>
        <dbReference type="ChEBI" id="CHEBI:24875"/>
        <label>1</label>
    </ligand>
</feature>
<dbReference type="InterPro" id="IPR009040">
    <property type="entry name" value="Ferritin-like_diiron"/>
</dbReference>
<dbReference type="PANTHER" id="PTHR11431:SF127">
    <property type="entry name" value="BACTERIAL NON-HEME FERRITIN"/>
    <property type="match status" value="1"/>
</dbReference>
<dbReference type="EMBL" id="CP012898">
    <property type="protein sequence ID" value="ALJ05481.1"/>
    <property type="molecule type" value="Genomic_DNA"/>
</dbReference>
<dbReference type="InterPro" id="IPR041719">
    <property type="entry name" value="Ferritin_prok"/>
</dbReference>
<dbReference type="OrthoDB" id="9801481at2"/>
<dbReference type="Proteomes" id="UP000057981">
    <property type="component" value="Chromosome"/>
</dbReference>
<feature type="binding site" evidence="7">
    <location>
        <position position="94"/>
    </location>
    <ligand>
        <name>Fe cation</name>
        <dbReference type="ChEBI" id="CHEBI:24875"/>
        <label>1</label>
    </ligand>
</feature>
<evidence type="ECO:0000256" key="7">
    <source>
        <dbReference type="PIRSR" id="PIRSR601519-1"/>
    </source>
</evidence>
<evidence type="ECO:0000256" key="5">
    <source>
        <dbReference type="ARBA" id="ARBA00023004"/>
    </source>
</evidence>
<name>A0A0P0CH22_9FLAO</name>
<comment type="function">
    <text evidence="6">May alleviate iron toxicity in the presence of oxygen.</text>
</comment>
<evidence type="ECO:0000256" key="6">
    <source>
        <dbReference type="ARBA" id="ARBA00054546"/>
    </source>
</evidence>
<comment type="subcellular location">
    <subcellularLocation>
        <location evidence="8">Cytoplasm</location>
    </subcellularLocation>
</comment>
<keyword evidence="3 7" id="KW-0479">Metal-binding</keyword>
<keyword evidence="2 8" id="KW-0409">Iron storage</keyword>
<comment type="function">
    <text evidence="8">Iron-storage protein.</text>
</comment>
<dbReference type="CDD" id="cd01055">
    <property type="entry name" value="Nonheme_Ferritin"/>
    <property type="match status" value="1"/>
</dbReference>
<evidence type="ECO:0000256" key="2">
    <source>
        <dbReference type="ARBA" id="ARBA00022434"/>
    </source>
</evidence>
<dbReference type="GO" id="GO:0016491">
    <property type="term" value="F:oxidoreductase activity"/>
    <property type="evidence" value="ECO:0007669"/>
    <property type="project" value="UniProtKB-KW"/>
</dbReference>
<dbReference type="InterPro" id="IPR001519">
    <property type="entry name" value="Ferritin"/>
</dbReference>
<evidence type="ECO:0000313" key="10">
    <source>
        <dbReference type="EMBL" id="ALJ05481.1"/>
    </source>
</evidence>
<organism evidence="10 11">
    <name type="scientific">Pseudalgibacter alginicilyticus</name>
    <dbReference type="NCBI Taxonomy" id="1736674"/>
    <lineage>
        <taxon>Bacteria</taxon>
        <taxon>Pseudomonadati</taxon>
        <taxon>Bacteroidota</taxon>
        <taxon>Flavobacteriia</taxon>
        <taxon>Flavobacteriales</taxon>
        <taxon>Flavobacteriaceae</taxon>
        <taxon>Pseudalgibacter</taxon>
    </lineage>
</organism>
<sequence>MLSKTIEKALNSQIRIEAESSQIYLAMACWAEVKGLEGVAGFMYDQSDEERDHMLKLVKFINERGGHAHISELKAPNVTFQSFKEMFEMLFKHEVFVSESINELVHISLQEKDYATHNFLQWYVSEQIEEEAMARTILDKINLIGDDKGGLYLFDRDIQQLTVNSASTDTAE</sequence>
<evidence type="ECO:0000256" key="1">
    <source>
        <dbReference type="ARBA" id="ARBA00006950"/>
    </source>
</evidence>
<dbReference type="GO" id="GO:0042802">
    <property type="term" value="F:identical protein binding"/>
    <property type="evidence" value="ECO:0007669"/>
    <property type="project" value="UniProtKB-ARBA"/>
</dbReference>
<comment type="similarity">
    <text evidence="1 8">Belongs to the ferritin family. Prokaryotic subfamily.</text>
</comment>
<dbReference type="InterPro" id="IPR008331">
    <property type="entry name" value="Ferritin_DPS_dom"/>
</dbReference>
<feature type="binding site" evidence="7">
    <location>
        <position position="50"/>
    </location>
    <ligand>
        <name>Fe cation</name>
        <dbReference type="ChEBI" id="CHEBI:24875"/>
        <label>1</label>
    </ligand>
</feature>
<dbReference type="FunFam" id="1.20.1260.10:FF:000001">
    <property type="entry name" value="Non-heme ferritin"/>
    <property type="match status" value="1"/>
</dbReference>
<feature type="binding site" evidence="7">
    <location>
        <position position="127"/>
    </location>
    <ligand>
        <name>Fe cation</name>
        <dbReference type="ChEBI" id="CHEBI:24875"/>
        <label>1</label>
    </ligand>
</feature>
<accession>A0A0P0CH22</accession>
<dbReference type="STRING" id="1736674.APS56_10285"/>
<dbReference type="SUPFAM" id="SSF47240">
    <property type="entry name" value="Ferritin-like"/>
    <property type="match status" value="1"/>
</dbReference>
<dbReference type="GO" id="GO:0005737">
    <property type="term" value="C:cytoplasm"/>
    <property type="evidence" value="ECO:0007669"/>
    <property type="project" value="UniProtKB-SubCell"/>
</dbReference>
<proteinExistence type="inferred from homology"/>
<dbReference type="Pfam" id="PF00210">
    <property type="entry name" value="Ferritin"/>
    <property type="match status" value="1"/>
</dbReference>
<keyword evidence="5 7" id="KW-0408">Iron</keyword>
<dbReference type="PANTHER" id="PTHR11431">
    <property type="entry name" value="FERRITIN"/>
    <property type="match status" value="1"/>
</dbReference>
<dbReference type="GO" id="GO:0006826">
    <property type="term" value="P:iron ion transport"/>
    <property type="evidence" value="ECO:0007669"/>
    <property type="project" value="InterPro"/>
</dbReference>
<keyword evidence="4" id="KW-0560">Oxidoreductase</keyword>
<evidence type="ECO:0000256" key="4">
    <source>
        <dbReference type="ARBA" id="ARBA00023002"/>
    </source>
</evidence>
<evidence type="ECO:0000313" key="11">
    <source>
        <dbReference type="Proteomes" id="UP000057981"/>
    </source>
</evidence>
<dbReference type="InterPro" id="IPR009078">
    <property type="entry name" value="Ferritin-like_SF"/>
</dbReference>
<dbReference type="GO" id="GO:0008199">
    <property type="term" value="F:ferric iron binding"/>
    <property type="evidence" value="ECO:0007669"/>
    <property type="project" value="InterPro"/>
</dbReference>
<evidence type="ECO:0000259" key="9">
    <source>
        <dbReference type="PROSITE" id="PS50905"/>
    </source>
</evidence>
<dbReference type="InterPro" id="IPR012347">
    <property type="entry name" value="Ferritin-like"/>
</dbReference>
<comment type="catalytic activity">
    <reaction evidence="8">
        <text>4 Fe(2+) + O2 + 6 H2O = 4 iron(III) oxide-hydroxide + 12 H(+)</text>
        <dbReference type="Rhea" id="RHEA:11972"/>
        <dbReference type="ChEBI" id="CHEBI:15377"/>
        <dbReference type="ChEBI" id="CHEBI:15378"/>
        <dbReference type="ChEBI" id="CHEBI:15379"/>
        <dbReference type="ChEBI" id="CHEBI:29033"/>
        <dbReference type="ChEBI" id="CHEBI:78619"/>
        <dbReference type="EC" id="1.16.3.2"/>
    </reaction>
</comment>
<protein>
    <recommendedName>
        <fullName evidence="8">Ferritin</fullName>
        <ecNumber evidence="8">1.16.3.2</ecNumber>
    </recommendedName>
</protein>
<dbReference type="RefSeq" id="WP_054727786.1">
    <property type="nucleotide sequence ID" value="NZ_CP012898.1"/>
</dbReference>
<evidence type="ECO:0000256" key="3">
    <source>
        <dbReference type="ARBA" id="ARBA00022723"/>
    </source>
</evidence>
<feature type="binding site" evidence="7">
    <location>
        <position position="17"/>
    </location>
    <ligand>
        <name>Fe cation</name>
        <dbReference type="ChEBI" id="CHEBI:24875"/>
        <label>1</label>
    </ligand>
</feature>
<dbReference type="AlphaFoldDB" id="A0A0P0CH22"/>
<dbReference type="PATRIC" id="fig|1736674.3.peg.2101"/>
<dbReference type="GO" id="GO:0008198">
    <property type="term" value="F:ferrous iron binding"/>
    <property type="evidence" value="ECO:0007669"/>
    <property type="project" value="TreeGrafter"/>
</dbReference>
<gene>
    <name evidence="10" type="ORF">APS56_10285</name>
</gene>
<keyword evidence="11" id="KW-1185">Reference proteome</keyword>
<keyword evidence="8" id="KW-0963">Cytoplasm</keyword>